<dbReference type="GO" id="GO:0016020">
    <property type="term" value="C:membrane"/>
    <property type="evidence" value="ECO:0007669"/>
    <property type="project" value="UniProtKB-SubCell"/>
</dbReference>
<feature type="transmembrane region" description="Helical" evidence="8">
    <location>
        <begin position="67"/>
        <end position="88"/>
    </location>
</feature>
<feature type="transmembrane region" description="Helical" evidence="8">
    <location>
        <begin position="42"/>
        <end position="61"/>
    </location>
</feature>
<dbReference type="VEuPathDB" id="TrichDB:TVAG_256300"/>
<proteinExistence type="inferred from homology"/>
<dbReference type="eggNOG" id="KOG2766">
    <property type="taxonomic scope" value="Eukaryota"/>
</dbReference>
<sequence length="332" mass="37487">MQRCLSNIWGVMIGWQVCSLILTGAGAALSFNYYYSGDVCSLLSLLMCYALVFIMNIWFLKPAQTKWWIYILVGLCGFLDDWTAVLAYRYTSFASAMLLVTTVVFWVAPMAYFIFGRKINWIQFIAMGIAIAGCSMIMVAQGREGDNWKGNLLSLLSAILYAVSSVLQEKIVHETSKSAYLLRYSIGTTFFCAIMTGALEWRQIKYYNWNVRSGLLTFAYSFLLACYYISVPVVLEYSNSTIMNLSMLTSNFYSLIIDIVFMNGIRSWLYLLGFALVPIAIVLFVYFEDKPKVQSQDDAAANNEAHEKEAQELDNNNTNPNEQGADAPQAEL</sequence>
<dbReference type="InParanoid" id="A2FV04"/>
<dbReference type="InterPro" id="IPR037185">
    <property type="entry name" value="EmrE-like"/>
</dbReference>
<dbReference type="InterPro" id="IPR009262">
    <property type="entry name" value="SLC35_F1/F2/F6"/>
</dbReference>
<feature type="transmembrane region" description="Helical" evidence="8">
    <location>
        <begin position="152"/>
        <end position="168"/>
    </location>
</feature>
<dbReference type="PANTHER" id="PTHR14233:SF4">
    <property type="entry name" value="SOLUTE CARRIER FAMILY 35 MEMBER F2"/>
    <property type="match status" value="1"/>
</dbReference>
<dbReference type="PANTHER" id="PTHR14233">
    <property type="entry name" value="DUF914-RELATED"/>
    <property type="match status" value="1"/>
</dbReference>
<reference evidence="9" key="1">
    <citation type="submission" date="2006-10" db="EMBL/GenBank/DDBJ databases">
        <authorList>
            <person name="Amadeo P."/>
            <person name="Zhao Q."/>
            <person name="Wortman J."/>
            <person name="Fraser-Liggett C."/>
            <person name="Carlton J."/>
        </authorList>
    </citation>
    <scope>NUCLEOTIDE SEQUENCE</scope>
    <source>
        <strain evidence="9">G3</strain>
    </source>
</reference>
<protein>
    <submittedName>
        <fullName evidence="9">Solute carrier protein, putative</fullName>
    </submittedName>
</protein>
<keyword evidence="10" id="KW-1185">Reference proteome</keyword>
<keyword evidence="5 8" id="KW-1133">Transmembrane helix</keyword>
<dbReference type="Pfam" id="PF06027">
    <property type="entry name" value="SLC35F"/>
    <property type="match status" value="1"/>
</dbReference>
<reference evidence="9" key="2">
    <citation type="journal article" date="2007" name="Science">
        <title>Draft genome sequence of the sexually transmitted pathogen Trichomonas vaginalis.</title>
        <authorList>
            <person name="Carlton J.M."/>
            <person name="Hirt R.P."/>
            <person name="Silva J.C."/>
            <person name="Delcher A.L."/>
            <person name="Schatz M."/>
            <person name="Zhao Q."/>
            <person name="Wortman J.R."/>
            <person name="Bidwell S.L."/>
            <person name="Alsmark U.C.M."/>
            <person name="Besteiro S."/>
            <person name="Sicheritz-Ponten T."/>
            <person name="Noel C.J."/>
            <person name="Dacks J.B."/>
            <person name="Foster P.G."/>
            <person name="Simillion C."/>
            <person name="Van de Peer Y."/>
            <person name="Miranda-Saavedra D."/>
            <person name="Barton G.J."/>
            <person name="Westrop G.D."/>
            <person name="Mueller S."/>
            <person name="Dessi D."/>
            <person name="Fiori P.L."/>
            <person name="Ren Q."/>
            <person name="Paulsen I."/>
            <person name="Zhang H."/>
            <person name="Bastida-Corcuera F.D."/>
            <person name="Simoes-Barbosa A."/>
            <person name="Brown M.T."/>
            <person name="Hayes R.D."/>
            <person name="Mukherjee M."/>
            <person name="Okumura C.Y."/>
            <person name="Schneider R."/>
            <person name="Smith A.J."/>
            <person name="Vanacova S."/>
            <person name="Villalvazo M."/>
            <person name="Haas B.J."/>
            <person name="Pertea M."/>
            <person name="Feldblyum T.V."/>
            <person name="Utterback T.R."/>
            <person name="Shu C.L."/>
            <person name="Osoegawa K."/>
            <person name="de Jong P.J."/>
            <person name="Hrdy I."/>
            <person name="Horvathova L."/>
            <person name="Zubacova Z."/>
            <person name="Dolezal P."/>
            <person name="Malik S.B."/>
            <person name="Logsdon J.M. Jr."/>
            <person name="Henze K."/>
            <person name="Gupta A."/>
            <person name="Wang C.C."/>
            <person name="Dunne R.L."/>
            <person name="Upcroft J.A."/>
            <person name="Upcroft P."/>
            <person name="White O."/>
            <person name="Salzberg S.L."/>
            <person name="Tang P."/>
            <person name="Chiu C.-H."/>
            <person name="Lee Y.-S."/>
            <person name="Embley T.M."/>
            <person name="Coombs G.H."/>
            <person name="Mottram J.C."/>
            <person name="Tachezy J."/>
            <person name="Fraser-Liggett C.M."/>
            <person name="Johnson P.J."/>
        </authorList>
    </citation>
    <scope>NUCLEOTIDE SEQUENCE [LARGE SCALE GENOMIC DNA]</scope>
    <source>
        <strain evidence="9">G3</strain>
    </source>
</reference>
<keyword evidence="4 8" id="KW-0812">Transmembrane</keyword>
<evidence type="ECO:0000256" key="8">
    <source>
        <dbReference type="SAM" id="Phobius"/>
    </source>
</evidence>
<comment type="subcellular location">
    <subcellularLocation>
        <location evidence="1">Membrane</location>
        <topology evidence="1">Multi-pass membrane protein</topology>
    </subcellularLocation>
</comment>
<dbReference type="RefSeq" id="XP_001304196.1">
    <property type="nucleotide sequence ID" value="XM_001304195.1"/>
</dbReference>
<gene>
    <name evidence="9" type="ORF">TVAG_256300</name>
</gene>
<feature type="compositionally biased region" description="Polar residues" evidence="7">
    <location>
        <begin position="313"/>
        <end position="322"/>
    </location>
</feature>
<evidence type="ECO:0000256" key="7">
    <source>
        <dbReference type="SAM" id="MobiDB-lite"/>
    </source>
</evidence>
<keyword evidence="6 8" id="KW-0472">Membrane</keyword>
<evidence type="ECO:0000256" key="1">
    <source>
        <dbReference type="ARBA" id="ARBA00004141"/>
    </source>
</evidence>
<evidence type="ECO:0000256" key="4">
    <source>
        <dbReference type="ARBA" id="ARBA00022692"/>
    </source>
</evidence>
<dbReference type="InterPro" id="IPR052221">
    <property type="entry name" value="SLC35F_Transporter"/>
</dbReference>
<dbReference type="KEGG" id="tva:4748959"/>
<dbReference type="GO" id="GO:0022857">
    <property type="term" value="F:transmembrane transporter activity"/>
    <property type="evidence" value="ECO:0007669"/>
    <property type="project" value="InterPro"/>
</dbReference>
<keyword evidence="3" id="KW-0813">Transport</keyword>
<feature type="transmembrane region" description="Helical" evidence="8">
    <location>
        <begin position="211"/>
        <end position="230"/>
    </location>
</feature>
<name>A2FV04_TRIV3</name>
<accession>A2FV04</accession>
<feature type="transmembrane region" description="Helical" evidence="8">
    <location>
        <begin position="95"/>
        <end position="115"/>
    </location>
</feature>
<evidence type="ECO:0000313" key="10">
    <source>
        <dbReference type="Proteomes" id="UP000001542"/>
    </source>
</evidence>
<comment type="similarity">
    <text evidence="2">Belongs to the SLC35F solute transporter family.</text>
</comment>
<feature type="transmembrane region" description="Helical" evidence="8">
    <location>
        <begin position="180"/>
        <end position="199"/>
    </location>
</feature>
<feature type="transmembrane region" description="Helical" evidence="8">
    <location>
        <begin position="242"/>
        <end position="261"/>
    </location>
</feature>
<feature type="region of interest" description="Disordered" evidence="7">
    <location>
        <begin position="297"/>
        <end position="332"/>
    </location>
</feature>
<dbReference type="SUPFAM" id="SSF103481">
    <property type="entry name" value="Multidrug resistance efflux transporter EmrE"/>
    <property type="match status" value="1"/>
</dbReference>
<evidence type="ECO:0000313" key="9">
    <source>
        <dbReference type="EMBL" id="EAX91266.1"/>
    </source>
</evidence>
<evidence type="ECO:0000256" key="3">
    <source>
        <dbReference type="ARBA" id="ARBA00022448"/>
    </source>
</evidence>
<dbReference type="VEuPathDB" id="TrichDB:TVAGG3_1015900"/>
<dbReference type="EMBL" id="DS114047">
    <property type="protein sequence ID" value="EAX91266.1"/>
    <property type="molecule type" value="Genomic_DNA"/>
</dbReference>
<evidence type="ECO:0000256" key="5">
    <source>
        <dbReference type="ARBA" id="ARBA00022989"/>
    </source>
</evidence>
<feature type="transmembrane region" description="Helical" evidence="8">
    <location>
        <begin position="268"/>
        <end position="287"/>
    </location>
</feature>
<dbReference type="Proteomes" id="UP000001542">
    <property type="component" value="Unassembled WGS sequence"/>
</dbReference>
<dbReference type="SMR" id="A2FV04"/>
<feature type="transmembrane region" description="Helical" evidence="8">
    <location>
        <begin position="12"/>
        <end position="35"/>
    </location>
</feature>
<feature type="transmembrane region" description="Helical" evidence="8">
    <location>
        <begin position="121"/>
        <end position="140"/>
    </location>
</feature>
<organism evidence="9 10">
    <name type="scientific">Trichomonas vaginalis (strain ATCC PRA-98 / G3)</name>
    <dbReference type="NCBI Taxonomy" id="412133"/>
    <lineage>
        <taxon>Eukaryota</taxon>
        <taxon>Metamonada</taxon>
        <taxon>Parabasalia</taxon>
        <taxon>Trichomonadida</taxon>
        <taxon>Trichomonadidae</taxon>
        <taxon>Trichomonas</taxon>
    </lineage>
</organism>
<dbReference type="STRING" id="5722.A2FV04"/>
<dbReference type="AlphaFoldDB" id="A2FV04"/>
<evidence type="ECO:0000256" key="6">
    <source>
        <dbReference type="ARBA" id="ARBA00023136"/>
    </source>
</evidence>
<evidence type="ECO:0000256" key="2">
    <source>
        <dbReference type="ARBA" id="ARBA00007863"/>
    </source>
</evidence>
<dbReference type="OrthoDB" id="429955at2759"/>
<dbReference type="FunCoup" id="A2FV04">
    <property type="interactions" value="160"/>
</dbReference>